<gene>
    <name evidence="9" type="ORF">DMP12_06365</name>
    <name evidence="8" type="ORF">GKG38_07310</name>
</gene>
<dbReference type="CDD" id="cd06174">
    <property type="entry name" value="MFS"/>
    <property type="match status" value="1"/>
</dbReference>
<dbReference type="AlphaFoldDB" id="A0A1Y4FU45"/>
<reference evidence="8 11" key="4">
    <citation type="journal article" date="2019" name="Nat. Med.">
        <title>A library of human gut bacterial isolates paired with longitudinal multiomics data enables mechanistic microbiome research.</title>
        <authorList>
            <person name="Poyet M."/>
            <person name="Groussin M."/>
            <person name="Gibbons S.M."/>
            <person name="Avila-Pacheco J."/>
            <person name="Jiang X."/>
            <person name="Kearney S.M."/>
            <person name="Perrotta A.R."/>
            <person name="Berdy B."/>
            <person name="Zhao S."/>
            <person name="Lieberman T.D."/>
            <person name="Swanson P.K."/>
            <person name="Smith M."/>
            <person name="Roesemann S."/>
            <person name="Alexander J.E."/>
            <person name="Rich S.A."/>
            <person name="Livny J."/>
            <person name="Vlamakis H."/>
            <person name="Clish C."/>
            <person name="Bullock K."/>
            <person name="Deik A."/>
            <person name="Scott J."/>
            <person name="Pierce K.A."/>
            <person name="Xavier R.J."/>
            <person name="Alm E.J."/>
        </authorList>
    </citation>
    <scope>NUCLEOTIDE SEQUENCE [LARGE SCALE GENOMIC DNA]</scope>
    <source>
        <strain evidence="8 11">BIOML-A1</strain>
    </source>
</reference>
<dbReference type="InterPro" id="IPR020846">
    <property type="entry name" value="MFS_dom"/>
</dbReference>
<feature type="transmembrane region" description="Helical" evidence="6">
    <location>
        <begin position="253"/>
        <end position="278"/>
    </location>
</feature>
<feature type="transmembrane region" description="Helical" evidence="6">
    <location>
        <begin position="343"/>
        <end position="368"/>
    </location>
</feature>
<feature type="transmembrane region" description="Helical" evidence="6">
    <location>
        <begin position="7"/>
        <end position="26"/>
    </location>
</feature>
<evidence type="ECO:0000256" key="3">
    <source>
        <dbReference type="ARBA" id="ARBA00022692"/>
    </source>
</evidence>
<dbReference type="Proteomes" id="UP000462865">
    <property type="component" value="Unassembled WGS sequence"/>
</dbReference>
<feature type="transmembrane region" description="Helical" evidence="6">
    <location>
        <begin position="310"/>
        <end position="331"/>
    </location>
</feature>
<comment type="subcellular location">
    <subcellularLocation>
        <location evidence="1">Cell membrane</location>
        <topology evidence="1">Multi-pass membrane protein</topology>
    </subcellularLocation>
</comment>
<dbReference type="EMBL" id="WKZA01000026">
    <property type="protein sequence ID" value="MSA94869.1"/>
    <property type="molecule type" value="Genomic_DNA"/>
</dbReference>
<dbReference type="InterPro" id="IPR036259">
    <property type="entry name" value="MFS_trans_sf"/>
</dbReference>
<keyword evidence="4 6" id="KW-1133">Transmembrane helix</keyword>
<protein>
    <submittedName>
        <fullName evidence="9">MFS transporter</fullName>
    </submittedName>
</protein>
<organism evidence="9 10">
    <name type="scientific">Gordonibacter urolithinfaciens</name>
    <dbReference type="NCBI Taxonomy" id="1335613"/>
    <lineage>
        <taxon>Bacteria</taxon>
        <taxon>Bacillati</taxon>
        <taxon>Actinomycetota</taxon>
        <taxon>Coriobacteriia</taxon>
        <taxon>Eggerthellales</taxon>
        <taxon>Eggerthellaceae</taxon>
        <taxon>Gordonibacter</taxon>
    </lineage>
</organism>
<feature type="transmembrane region" description="Helical" evidence="6">
    <location>
        <begin position="163"/>
        <end position="184"/>
    </location>
</feature>
<evidence type="ECO:0000313" key="9">
    <source>
        <dbReference type="EMBL" id="ROT90162.1"/>
    </source>
</evidence>
<dbReference type="Proteomes" id="UP000285258">
    <property type="component" value="Unassembled WGS sequence"/>
</dbReference>
<proteinExistence type="predicted"/>
<evidence type="ECO:0000313" key="8">
    <source>
        <dbReference type="EMBL" id="MSA94869.1"/>
    </source>
</evidence>
<evidence type="ECO:0000256" key="4">
    <source>
        <dbReference type="ARBA" id="ARBA00022989"/>
    </source>
</evidence>
<reference evidence="10" key="1">
    <citation type="submission" date="2018-05" db="EMBL/GenBank/DDBJ databases">
        <title>Genome Sequencing of selected type strains of the family Eggerthellaceae.</title>
        <authorList>
            <person name="Danylec N."/>
            <person name="Stoll D.A."/>
            <person name="Doetsch A."/>
            <person name="Huch M."/>
        </authorList>
    </citation>
    <scope>NUCLEOTIDE SEQUENCE [LARGE SCALE GENOMIC DNA]</scope>
    <source>
        <strain evidence="10">DSM 27213</strain>
    </source>
</reference>
<dbReference type="PROSITE" id="PS50850">
    <property type="entry name" value="MFS"/>
    <property type="match status" value="1"/>
</dbReference>
<dbReference type="Gene3D" id="1.20.1250.20">
    <property type="entry name" value="MFS general substrate transporter like domains"/>
    <property type="match status" value="1"/>
</dbReference>
<feature type="transmembrane region" description="Helical" evidence="6">
    <location>
        <begin position="211"/>
        <end position="233"/>
    </location>
</feature>
<feature type="transmembrane region" description="Helical" evidence="6">
    <location>
        <begin position="76"/>
        <end position="96"/>
    </location>
</feature>
<feature type="transmembrane region" description="Helical" evidence="6">
    <location>
        <begin position="108"/>
        <end position="126"/>
    </location>
</feature>
<feature type="domain" description="Major facilitator superfamily (MFS) profile" evidence="7">
    <location>
        <begin position="10"/>
        <end position="400"/>
    </location>
</feature>
<dbReference type="Pfam" id="PF07690">
    <property type="entry name" value="MFS_1"/>
    <property type="match status" value="1"/>
</dbReference>
<evidence type="ECO:0000256" key="2">
    <source>
        <dbReference type="ARBA" id="ARBA00022475"/>
    </source>
</evidence>
<dbReference type="InterPro" id="IPR050189">
    <property type="entry name" value="MFS_Efflux_Transporters"/>
</dbReference>
<dbReference type="GO" id="GO:0022857">
    <property type="term" value="F:transmembrane transporter activity"/>
    <property type="evidence" value="ECO:0007669"/>
    <property type="project" value="InterPro"/>
</dbReference>
<feature type="transmembrane region" description="Helical" evidence="6">
    <location>
        <begin position="374"/>
        <end position="396"/>
    </location>
</feature>
<dbReference type="GO" id="GO:0005886">
    <property type="term" value="C:plasma membrane"/>
    <property type="evidence" value="ECO:0007669"/>
    <property type="project" value="UniProtKB-SubCell"/>
</dbReference>
<feature type="transmembrane region" description="Helical" evidence="6">
    <location>
        <begin position="138"/>
        <end position="157"/>
    </location>
</feature>
<feature type="transmembrane region" description="Helical" evidence="6">
    <location>
        <begin position="46"/>
        <end position="64"/>
    </location>
</feature>
<evidence type="ECO:0000313" key="11">
    <source>
        <dbReference type="Proteomes" id="UP000462865"/>
    </source>
</evidence>
<name>A0A1Y4FU45_9ACTN</name>
<evidence type="ECO:0000256" key="1">
    <source>
        <dbReference type="ARBA" id="ARBA00004651"/>
    </source>
</evidence>
<evidence type="ECO:0000256" key="5">
    <source>
        <dbReference type="ARBA" id="ARBA00023136"/>
    </source>
</evidence>
<evidence type="ECO:0000313" key="10">
    <source>
        <dbReference type="Proteomes" id="UP000285258"/>
    </source>
</evidence>
<sequence length="409" mass="42813">MSKKNRAWIPVWAIIIASVLIAFEYGKVPPAAPNMMEVLGISYTTQGLMMTMFSIAAVVMALFGGALMDRFGARKVVSIALLVSIVGNVAGLFWTSDLGILVTRALEGCGYGAAMTAGPGIIAMWYEPKKRGLANGVWGANVGFAMMIVTLSATPIMENGNWTGMWVFGLIGAVLAFLLVVVCVKAPAESERKDLEESAGVKEDPEKHGVLWGYLAPLSLLSAVMFFLVGGSTDAFNSFTIPFLSVENGWTEGAANLCATIAAAGMLVGGTAMGLVLARTKDKGLLLFVDMLVCAIGLFLWFNLDIGVVGTYVIAFVLGCFLGAAPTVFFAMAPEVARSPKTVGAATAVVVLGQNGGTLAVPAIVGMILDSAGYGAAAMTMGALSLAACAICLLVFRRIYNKSIRSTRE</sequence>
<evidence type="ECO:0000259" key="7">
    <source>
        <dbReference type="PROSITE" id="PS50850"/>
    </source>
</evidence>
<keyword evidence="2" id="KW-1003">Cell membrane</keyword>
<dbReference type="SUPFAM" id="SSF103473">
    <property type="entry name" value="MFS general substrate transporter"/>
    <property type="match status" value="1"/>
</dbReference>
<reference evidence="9" key="3">
    <citation type="journal article" date="2019" name="Microbiol. Resour. Announc.">
        <title>Draft Genome Sequences of Type Strains of Gordonibacter faecihominis, Paraeggerthella hongkongensis, Parvibacter caecicola,Slackia equolifaciens, Slackia faecicanis, and Slackia isoflavoniconvertens.</title>
        <authorList>
            <person name="Danylec N."/>
            <person name="Stoll D.A."/>
            <person name="Dotsch A."/>
            <person name="Huch M."/>
        </authorList>
    </citation>
    <scope>NUCLEOTIDE SEQUENCE</scope>
    <source>
        <strain evidence="9">DSM 27213</strain>
    </source>
</reference>
<keyword evidence="5 6" id="KW-0472">Membrane</keyword>
<dbReference type="PANTHER" id="PTHR43124:SF3">
    <property type="entry name" value="CHLORAMPHENICOL EFFLUX PUMP RV0191"/>
    <property type="match status" value="1"/>
</dbReference>
<accession>A0A1Y4FU45</accession>
<dbReference type="EMBL" id="QIBW01000006">
    <property type="protein sequence ID" value="ROT90162.1"/>
    <property type="molecule type" value="Genomic_DNA"/>
</dbReference>
<dbReference type="PANTHER" id="PTHR43124">
    <property type="entry name" value="PURINE EFFLUX PUMP PBUE"/>
    <property type="match status" value="1"/>
</dbReference>
<dbReference type="InterPro" id="IPR011701">
    <property type="entry name" value="MFS"/>
</dbReference>
<reference evidence="9" key="2">
    <citation type="journal article" date="2019" name="Int. J. Syst. Evol. Microbiol.">
        <title>Gordonibacter faecihominis is a later heterotypic synonym of Gordonibacter urolithinfaciens.</title>
        <authorList>
            <person name="Danylec N."/>
            <person name="Stoll D.A."/>
            <person name="Huch M."/>
        </authorList>
    </citation>
    <scope>NUCLEOTIDE SEQUENCE</scope>
    <source>
        <strain evidence="9">DSM 27213</strain>
    </source>
</reference>
<comment type="caution">
    <text evidence="9">The sequence shown here is derived from an EMBL/GenBank/DDBJ whole genome shotgun (WGS) entry which is preliminary data.</text>
</comment>
<evidence type="ECO:0000256" key="6">
    <source>
        <dbReference type="SAM" id="Phobius"/>
    </source>
</evidence>
<dbReference type="RefSeq" id="WP_087191388.1">
    <property type="nucleotide sequence ID" value="NZ_CP168029.1"/>
</dbReference>
<keyword evidence="3 6" id="KW-0812">Transmembrane</keyword>
<feature type="transmembrane region" description="Helical" evidence="6">
    <location>
        <begin position="285"/>
        <end position="304"/>
    </location>
</feature>